<comment type="caution">
    <text evidence="3">The sequence shown here is derived from an EMBL/GenBank/DDBJ whole genome shotgun (WGS) entry which is preliminary data.</text>
</comment>
<dbReference type="AlphaFoldDB" id="A0A7Z0D589"/>
<dbReference type="PRINTS" id="PR00420">
    <property type="entry name" value="RNGMNOXGNASE"/>
</dbReference>
<dbReference type="PANTHER" id="PTHR43476:SF5">
    <property type="entry name" value="FAD-DEPENDENT MONOOXYGENASE"/>
    <property type="match status" value="1"/>
</dbReference>
<dbReference type="PANTHER" id="PTHR43476">
    <property type="entry name" value="3-(3-HYDROXY-PHENYL)PROPIONATE/3-HYDROXYCINNAMIC ACID HYDROXYLASE"/>
    <property type="match status" value="1"/>
</dbReference>
<dbReference type="GO" id="GO:0071949">
    <property type="term" value="F:FAD binding"/>
    <property type="evidence" value="ECO:0007669"/>
    <property type="project" value="InterPro"/>
</dbReference>
<reference evidence="3 4" key="1">
    <citation type="submission" date="2020-07" db="EMBL/GenBank/DDBJ databases">
        <title>Sequencing the genomes of 1000 actinobacteria strains.</title>
        <authorList>
            <person name="Klenk H.-P."/>
        </authorList>
    </citation>
    <scope>NUCLEOTIDE SEQUENCE [LARGE SCALE GENOMIC DNA]</scope>
    <source>
        <strain evidence="3 4">DSM 26341</strain>
    </source>
</reference>
<dbReference type="GO" id="GO:0016491">
    <property type="term" value="F:oxidoreductase activity"/>
    <property type="evidence" value="ECO:0007669"/>
    <property type="project" value="UniProtKB-KW"/>
</dbReference>
<dbReference type="InterPro" id="IPR002938">
    <property type="entry name" value="FAD-bd"/>
</dbReference>
<dbReference type="EMBL" id="JACBZP010000001">
    <property type="protein sequence ID" value="NYI69116.1"/>
    <property type="molecule type" value="Genomic_DNA"/>
</dbReference>
<dbReference type="InterPro" id="IPR050631">
    <property type="entry name" value="PheA/TfdB_FAD_monoxygenase"/>
</dbReference>
<protein>
    <submittedName>
        <fullName evidence="3">2-polyprenyl-6-methoxyphenol hydroxylase-like FAD-dependent oxidoreductase</fullName>
    </submittedName>
</protein>
<sequence length="515" mass="55676">MTARDDTPTPRSSRTTCAIAGGGPAGLVLGLLLARAGVDVTVLEKHADFLRDFRGDTVHPTTMGLLDDLGLFDRFDTLPQSHVKGVKLPGPDGADVLITDFTRLPLRHPYIAMVPQWDLLDLIAEAASAEPSFTLLTEHEVTGVVQEGDRVAGIDYTSPDGEGRLLADLTVACDGRWSAVRRAVGLPSKEIPVDFDIWWYRVPTARHIGESLFPRTAKGRAAIVIPREGYLQIAQIGRKGTDAQIRARGIEAFRAEVAELLSDVAGDQSGIKSMDDVKHLDVRVDRLRRWHAAGVLCIGDAAHAMSPVGGVGINLAVQDAVATARLVAGPLLRGEFSRPAGDRILARVHRRRVVPTVVIQSLQRVMHSRVIMPALDGKTVRLGRRVSRTVERLPFLTIVPAFVVGVGPRPERAPAWATSRAHPFRVRLGAPRGRIARDRPHAEQLGRAEDQDAYRGFGVELPGALKVRSSPNTSSTMAGMDRVSSSRIHCVKAMPNTVAPDSAAKLAAGSPIPRR</sequence>
<keyword evidence="4" id="KW-1185">Reference proteome</keyword>
<dbReference type="SUPFAM" id="SSF51905">
    <property type="entry name" value="FAD/NAD(P)-binding domain"/>
    <property type="match status" value="1"/>
</dbReference>
<accession>A0A7Z0D589</accession>
<dbReference type="Proteomes" id="UP000539111">
    <property type="component" value="Unassembled WGS sequence"/>
</dbReference>
<evidence type="ECO:0000313" key="3">
    <source>
        <dbReference type="EMBL" id="NYI69116.1"/>
    </source>
</evidence>
<organism evidence="3 4">
    <name type="scientific">Spelaeicoccus albus</name>
    <dbReference type="NCBI Taxonomy" id="1280376"/>
    <lineage>
        <taxon>Bacteria</taxon>
        <taxon>Bacillati</taxon>
        <taxon>Actinomycetota</taxon>
        <taxon>Actinomycetes</taxon>
        <taxon>Micrococcales</taxon>
        <taxon>Brevibacteriaceae</taxon>
        <taxon>Spelaeicoccus</taxon>
    </lineage>
</organism>
<evidence type="ECO:0000256" key="1">
    <source>
        <dbReference type="ARBA" id="ARBA00023002"/>
    </source>
</evidence>
<feature type="domain" description="FAD-binding" evidence="2">
    <location>
        <begin position="15"/>
        <end position="330"/>
    </location>
</feature>
<dbReference type="InterPro" id="IPR036188">
    <property type="entry name" value="FAD/NAD-bd_sf"/>
</dbReference>
<dbReference type="Gene3D" id="3.50.50.60">
    <property type="entry name" value="FAD/NAD(P)-binding domain"/>
    <property type="match status" value="2"/>
</dbReference>
<proteinExistence type="predicted"/>
<evidence type="ECO:0000313" key="4">
    <source>
        <dbReference type="Proteomes" id="UP000539111"/>
    </source>
</evidence>
<gene>
    <name evidence="3" type="ORF">BJY26_003422</name>
</gene>
<keyword evidence="1" id="KW-0560">Oxidoreductase</keyword>
<dbReference type="Pfam" id="PF01494">
    <property type="entry name" value="FAD_binding_3"/>
    <property type="match status" value="1"/>
</dbReference>
<evidence type="ECO:0000259" key="2">
    <source>
        <dbReference type="Pfam" id="PF01494"/>
    </source>
</evidence>
<name>A0A7Z0D589_9MICO</name>
<dbReference type="NCBIfam" id="NF004833">
    <property type="entry name" value="PRK06185.1-1"/>
    <property type="match status" value="1"/>
</dbReference>